<comment type="similarity">
    <text evidence="2">Belongs to the HpcH/HpaI aldolase family.</text>
</comment>
<keyword evidence="5" id="KW-0670">Pyruvate</keyword>
<evidence type="ECO:0000256" key="2">
    <source>
        <dbReference type="ARBA" id="ARBA00005568"/>
    </source>
</evidence>
<dbReference type="InterPro" id="IPR005000">
    <property type="entry name" value="Aldolase/citrate-lyase_domain"/>
</dbReference>
<dbReference type="InterPro" id="IPR015813">
    <property type="entry name" value="Pyrv/PenolPyrv_kinase-like_dom"/>
</dbReference>
<feature type="domain" description="HpcH/HpaI aldolase/citrate lyase" evidence="7">
    <location>
        <begin position="18"/>
        <end position="243"/>
    </location>
</feature>
<dbReference type="Gene3D" id="3.20.20.60">
    <property type="entry name" value="Phosphoenolpyruvate-binding domains"/>
    <property type="match status" value="1"/>
</dbReference>
<evidence type="ECO:0000256" key="1">
    <source>
        <dbReference type="ARBA" id="ARBA00001968"/>
    </source>
</evidence>
<name>A0A2T5BAN4_MYCDI</name>
<dbReference type="Pfam" id="PF03328">
    <property type="entry name" value="HpcH_HpaI"/>
    <property type="match status" value="1"/>
</dbReference>
<keyword evidence="4" id="KW-0456">Lyase</keyword>
<sequence>MPAPKNHFKAALREGRFQLGMWVALGSAYAAEIAAGSGYDWLLIDGEHGPNDVPLIGAQLGALRGSVSHPIVRPPMGEAWLLKQLLDLGAQTFLIPMVETVEQARALVRAVRYPPAGIRGVGAALGRATNFNRIPDYLETADDEICLLLQIESRAGLAALDEIAAVEGVDGIFIGPSDLAADMGYLGRPSAGPVREAISDAFARTHAHGKARGIMTLALDQAHEYRAMGADFMAIGTDVTSLSAALDGLRRDFLGEAPSSNKRGGGY</sequence>
<dbReference type="SUPFAM" id="SSF51621">
    <property type="entry name" value="Phosphoenolpyruvate/pyruvate domain"/>
    <property type="match status" value="1"/>
</dbReference>
<evidence type="ECO:0000259" key="7">
    <source>
        <dbReference type="Pfam" id="PF03328"/>
    </source>
</evidence>
<organism evidence="8 9">
    <name type="scientific">Mycoplana dimorpha</name>
    <dbReference type="NCBI Taxonomy" id="28320"/>
    <lineage>
        <taxon>Bacteria</taxon>
        <taxon>Pseudomonadati</taxon>
        <taxon>Pseudomonadota</taxon>
        <taxon>Alphaproteobacteria</taxon>
        <taxon>Hyphomicrobiales</taxon>
        <taxon>Rhizobiaceae</taxon>
        <taxon>Mycoplana</taxon>
    </lineage>
</organism>
<evidence type="ECO:0000256" key="6">
    <source>
        <dbReference type="ARBA" id="ARBA00045074"/>
    </source>
</evidence>
<evidence type="ECO:0000256" key="4">
    <source>
        <dbReference type="ARBA" id="ARBA00023239"/>
    </source>
</evidence>
<dbReference type="RefSeq" id="WP_108002136.1">
    <property type="nucleotide sequence ID" value="NZ_JBHEEX010000009.1"/>
</dbReference>
<dbReference type="AlphaFoldDB" id="A0A2T5BAN4"/>
<comment type="caution">
    <text evidence="8">The sequence shown here is derived from an EMBL/GenBank/DDBJ whole genome shotgun (WGS) entry which is preliminary data.</text>
</comment>
<keyword evidence="9" id="KW-1185">Reference proteome</keyword>
<comment type="cofactor">
    <cofactor evidence="1">
        <name>a divalent metal cation</name>
        <dbReference type="ChEBI" id="CHEBI:60240"/>
    </cofactor>
</comment>
<gene>
    <name evidence="8" type="ORF">C7449_10351</name>
</gene>
<dbReference type="PANTHER" id="PTHR30502">
    <property type="entry name" value="2-KETO-3-DEOXY-L-RHAMNONATE ALDOLASE"/>
    <property type="match status" value="1"/>
</dbReference>
<accession>A0A2T5BAN4</accession>
<dbReference type="GO" id="GO:0016832">
    <property type="term" value="F:aldehyde-lyase activity"/>
    <property type="evidence" value="ECO:0007669"/>
    <property type="project" value="TreeGrafter"/>
</dbReference>
<protein>
    <submittedName>
        <fullName evidence="8">2,4-dihydroxyhept-2-enedioate aldolase</fullName>
    </submittedName>
</protein>
<dbReference type="EMBL" id="PZZZ01000003">
    <property type="protein sequence ID" value="PTM96038.1"/>
    <property type="molecule type" value="Genomic_DNA"/>
</dbReference>
<dbReference type="GO" id="GO:0005737">
    <property type="term" value="C:cytoplasm"/>
    <property type="evidence" value="ECO:0007669"/>
    <property type="project" value="TreeGrafter"/>
</dbReference>
<keyword evidence="3" id="KW-0479">Metal-binding</keyword>
<comment type="catalytic activity">
    <reaction evidence="6">
        <text>D-glyceraldehyde + pyruvate = 2-dehydro-3-deoxy-L-galactonate</text>
        <dbReference type="Rhea" id="RHEA:80055"/>
        <dbReference type="ChEBI" id="CHEBI:15361"/>
        <dbReference type="ChEBI" id="CHEBI:17378"/>
        <dbReference type="ChEBI" id="CHEBI:75545"/>
    </reaction>
</comment>
<reference evidence="8 9" key="1">
    <citation type="submission" date="2018-04" db="EMBL/GenBank/DDBJ databases">
        <title>Genomic Encyclopedia of Type Strains, Phase IV (KMG-IV): sequencing the most valuable type-strain genomes for metagenomic binning, comparative biology and taxonomic classification.</title>
        <authorList>
            <person name="Goeker M."/>
        </authorList>
    </citation>
    <scope>NUCLEOTIDE SEQUENCE [LARGE SCALE GENOMIC DNA]</scope>
    <source>
        <strain evidence="8 9">DSM 7138</strain>
    </source>
</reference>
<evidence type="ECO:0000313" key="9">
    <source>
        <dbReference type="Proteomes" id="UP000241247"/>
    </source>
</evidence>
<dbReference type="FunFam" id="3.20.20.60:FF:000004">
    <property type="entry name" value="5-keto-4-deoxy-D-glucarate aldolase"/>
    <property type="match status" value="1"/>
</dbReference>
<dbReference type="OrthoDB" id="9802624at2"/>
<proteinExistence type="inferred from homology"/>
<evidence type="ECO:0000256" key="3">
    <source>
        <dbReference type="ARBA" id="ARBA00022723"/>
    </source>
</evidence>
<evidence type="ECO:0000256" key="5">
    <source>
        <dbReference type="ARBA" id="ARBA00023317"/>
    </source>
</evidence>
<dbReference type="InterPro" id="IPR040442">
    <property type="entry name" value="Pyrv_kinase-like_dom_sf"/>
</dbReference>
<dbReference type="InterPro" id="IPR050251">
    <property type="entry name" value="HpcH-HpaI_aldolase"/>
</dbReference>
<dbReference type="Proteomes" id="UP000241247">
    <property type="component" value="Unassembled WGS sequence"/>
</dbReference>
<dbReference type="PANTHER" id="PTHR30502:SF4">
    <property type="entry name" value="5-KETO-4-DEOXY-D-GLUCARATE ALDOLASE"/>
    <property type="match status" value="1"/>
</dbReference>
<dbReference type="GO" id="GO:0046872">
    <property type="term" value="F:metal ion binding"/>
    <property type="evidence" value="ECO:0007669"/>
    <property type="project" value="UniProtKB-KW"/>
</dbReference>
<evidence type="ECO:0000313" key="8">
    <source>
        <dbReference type="EMBL" id="PTM96038.1"/>
    </source>
</evidence>